<feature type="compositionally biased region" description="Low complexity" evidence="2">
    <location>
        <begin position="129"/>
        <end position="139"/>
    </location>
</feature>
<keyword evidence="3" id="KW-1185">Reference proteome</keyword>
<name>A0A8B7ZVU1_ACAPL</name>
<organism evidence="3 4">
    <name type="scientific">Acanthaster planci</name>
    <name type="common">Crown-of-thorns starfish</name>
    <dbReference type="NCBI Taxonomy" id="133434"/>
    <lineage>
        <taxon>Eukaryota</taxon>
        <taxon>Metazoa</taxon>
        <taxon>Echinodermata</taxon>
        <taxon>Eleutherozoa</taxon>
        <taxon>Asterozoa</taxon>
        <taxon>Asteroidea</taxon>
        <taxon>Valvatacea</taxon>
        <taxon>Valvatida</taxon>
        <taxon>Acanthasteridae</taxon>
        <taxon>Acanthaster</taxon>
    </lineage>
</organism>
<feature type="compositionally biased region" description="Low complexity" evidence="2">
    <location>
        <begin position="339"/>
        <end position="349"/>
    </location>
</feature>
<feature type="compositionally biased region" description="Polar residues" evidence="2">
    <location>
        <begin position="204"/>
        <end position="215"/>
    </location>
</feature>
<feature type="compositionally biased region" description="Basic and acidic residues" evidence="2">
    <location>
        <begin position="265"/>
        <end position="275"/>
    </location>
</feature>
<feature type="region of interest" description="Disordered" evidence="2">
    <location>
        <begin position="1"/>
        <end position="115"/>
    </location>
</feature>
<reference evidence="4" key="1">
    <citation type="submission" date="2025-08" db="UniProtKB">
        <authorList>
            <consortium name="RefSeq"/>
        </authorList>
    </citation>
    <scope>IDENTIFICATION</scope>
</reference>
<feature type="compositionally biased region" description="Polar residues" evidence="2">
    <location>
        <begin position="31"/>
        <end position="63"/>
    </location>
</feature>
<evidence type="ECO:0000313" key="3">
    <source>
        <dbReference type="Proteomes" id="UP000694845"/>
    </source>
</evidence>
<dbReference type="RefSeq" id="XP_022107646.1">
    <property type="nucleotide sequence ID" value="XM_022251954.1"/>
</dbReference>
<dbReference type="AlphaFoldDB" id="A0A8B7ZVU1"/>
<evidence type="ECO:0000256" key="2">
    <source>
        <dbReference type="SAM" id="MobiDB-lite"/>
    </source>
</evidence>
<proteinExistence type="predicted"/>
<dbReference type="PANTHER" id="PTHR14972:SF8">
    <property type="entry name" value="GLUCOCORTICOID-INDUCED TRANSCRIPT 1 PROTEIN-LIKE ISOFORM X1"/>
    <property type="match status" value="1"/>
</dbReference>
<dbReference type="InterPro" id="IPR026642">
    <property type="entry name" value="Glcci1/FAM117"/>
</dbReference>
<keyword evidence="1" id="KW-0597">Phosphoprotein</keyword>
<dbReference type="Proteomes" id="UP000694845">
    <property type="component" value="Unplaced"/>
</dbReference>
<dbReference type="PANTHER" id="PTHR14972">
    <property type="entry name" value="AGAP011572-PA"/>
    <property type="match status" value="1"/>
</dbReference>
<feature type="compositionally biased region" description="Basic and acidic residues" evidence="2">
    <location>
        <begin position="355"/>
        <end position="368"/>
    </location>
</feature>
<dbReference type="OrthoDB" id="10037581at2759"/>
<evidence type="ECO:0000313" key="4">
    <source>
        <dbReference type="RefSeq" id="XP_022107646.1"/>
    </source>
</evidence>
<feature type="compositionally biased region" description="Low complexity" evidence="2">
    <location>
        <begin position="188"/>
        <end position="197"/>
    </location>
</feature>
<feature type="compositionally biased region" description="Polar residues" evidence="2">
    <location>
        <begin position="373"/>
        <end position="383"/>
    </location>
</feature>
<dbReference type="Pfam" id="PF15388">
    <property type="entry name" value="FAM117"/>
    <property type="match status" value="1"/>
</dbReference>
<dbReference type="KEGG" id="aplc:110988455"/>
<feature type="region of interest" description="Disordered" evidence="2">
    <location>
        <begin position="129"/>
        <end position="390"/>
    </location>
</feature>
<accession>A0A8B7ZVU1</accession>
<evidence type="ECO:0000256" key="1">
    <source>
        <dbReference type="ARBA" id="ARBA00022553"/>
    </source>
</evidence>
<dbReference type="GeneID" id="110988455"/>
<sequence>MSSQPPQRPRRNASPRAGPQPMRATLPVTLQVRQSSPTRCSNGRRSSPALASSPTQPWATSTSDSHKVKHRRSPDHRHDRTSPERSPSSPAFRVERPKAVRASPIRRTNSLDTIAVPYLSGYWPRSEVVSCTASSTSSSNCHEPHQKDQSTQTEEIERKGSSHKRSSSWGSADNLKEKLRQQLRKQGSRQSSGSTQRASPVHANHSTATTYTAPSGSPAAPLNQPLPRSPAIPVPNNALKAPAPKIRGSVEGLNQEIERLVLQGVRREVDTDKRGIIIQTQEVASDGRRAPPPVLPSVDTGTQTPAENQDDGNLSEENGSRGSDSRSHSVSPTFQLDGSPSRPSSRSSSTGNSEVKGEKGETSPDFHGCKYASSPSHNKSYQLTRDPPDGCERVRSIEEPSRIPLFVEDDHEYCPDKKVSFKLKPSDSSAFCPLPNYPPGEFTKSPQAMVAATQTQSAACGD</sequence>
<dbReference type="OMA" id="ISAHNYV"/>
<protein>
    <submittedName>
        <fullName evidence="4">Protein FAM117B-like isoform X1</fullName>
    </submittedName>
</protein>
<gene>
    <name evidence="4" type="primary">LOC110988455</name>
</gene>